<evidence type="ECO:0000313" key="3">
    <source>
        <dbReference type="Proteomes" id="UP000199354"/>
    </source>
</evidence>
<dbReference type="Proteomes" id="UP000199354">
    <property type="component" value="Unassembled WGS sequence"/>
</dbReference>
<proteinExistence type="predicted"/>
<keyword evidence="1" id="KW-0472">Membrane</keyword>
<protein>
    <recommendedName>
        <fullName evidence="4">EpsG family protein</fullName>
    </recommendedName>
</protein>
<feature type="transmembrane region" description="Helical" evidence="1">
    <location>
        <begin position="161"/>
        <end position="181"/>
    </location>
</feature>
<name>A0A1G5JA96_9FLAO</name>
<feature type="transmembrane region" description="Helical" evidence="1">
    <location>
        <begin position="12"/>
        <end position="30"/>
    </location>
</feature>
<feature type="transmembrane region" description="Helical" evidence="1">
    <location>
        <begin position="42"/>
        <end position="63"/>
    </location>
</feature>
<sequence>MITSLFRKSTPLNYTVVIVALVIFFFLYQIGQAEQVRSFGDYFLKFSVLAFVFASLFMANFIVKKNGLSKDSAYTVLFYLVFVLFFPSTLDNLRLVMANFFILLSMRRLVSLHSVKATKEKIFDASLWIFLAAMFHFWCVLFIILVFISILFHAARDYRNWFLPIIAFFTALTIFVLFALLIEKSWIADLFAGMAFDFKVNYFTSNFQNAALSVYATIAVFFLASLLMSLSNRPLILHSSYQKIIWYFALAALVFLVSPHKSNDLLVFTFAPLAIMATSHIEWVPIQWQKELILFAVMGCGVVSFFLQL</sequence>
<feature type="transmembrane region" description="Helical" evidence="1">
    <location>
        <begin position="266"/>
        <end position="285"/>
    </location>
</feature>
<keyword evidence="3" id="KW-1185">Reference proteome</keyword>
<dbReference type="EMBL" id="FMVF01000013">
    <property type="protein sequence ID" value="SCY85296.1"/>
    <property type="molecule type" value="Genomic_DNA"/>
</dbReference>
<evidence type="ECO:0000313" key="2">
    <source>
        <dbReference type="EMBL" id="SCY85296.1"/>
    </source>
</evidence>
<keyword evidence="1" id="KW-0812">Transmembrane</keyword>
<dbReference type="Pfam" id="PF19992">
    <property type="entry name" value="DUF6427"/>
    <property type="match status" value="1"/>
</dbReference>
<dbReference type="RefSeq" id="WP_091144736.1">
    <property type="nucleotide sequence ID" value="NZ_FMVF01000013.1"/>
</dbReference>
<feature type="transmembrane region" description="Helical" evidence="1">
    <location>
        <begin position="127"/>
        <end position="155"/>
    </location>
</feature>
<feature type="transmembrane region" description="Helical" evidence="1">
    <location>
        <begin position="292"/>
        <end position="308"/>
    </location>
</feature>
<organism evidence="2 3">
    <name type="scientific">Flavobacterium caeni</name>
    <dbReference type="NCBI Taxonomy" id="490189"/>
    <lineage>
        <taxon>Bacteria</taxon>
        <taxon>Pseudomonadati</taxon>
        <taxon>Bacteroidota</taxon>
        <taxon>Flavobacteriia</taxon>
        <taxon>Flavobacteriales</taxon>
        <taxon>Flavobacteriaceae</taxon>
        <taxon>Flavobacterium</taxon>
    </lineage>
</organism>
<accession>A0A1G5JA96</accession>
<reference evidence="2 3" key="1">
    <citation type="submission" date="2016-10" db="EMBL/GenBank/DDBJ databases">
        <authorList>
            <person name="de Groot N.N."/>
        </authorList>
    </citation>
    <scope>NUCLEOTIDE SEQUENCE [LARGE SCALE GENOMIC DNA]</scope>
    <source>
        <strain evidence="2 3">CGMCC 1.7031</strain>
    </source>
</reference>
<gene>
    <name evidence="2" type="ORF">SAMN02927903_02595</name>
</gene>
<evidence type="ECO:0000256" key="1">
    <source>
        <dbReference type="SAM" id="Phobius"/>
    </source>
</evidence>
<dbReference type="OrthoDB" id="1439867at2"/>
<feature type="transmembrane region" description="Helical" evidence="1">
    <location>
        <begin position="210"/>
        <end position="232"/>
    </location>
</feature>
<feature type="transmembrane region" description="Helical" evidence="1">
    <location>
        <begin position="244"/>
        <end position="260"/>
    </location>
</feature>
<keyword evidence="1" id="KW-1133">Transmembrane helix</keyword>
<feature type="transmembrane region" description="Helical" evidence="1">
    <location>
        <begin position="72"/>
        <end position="90"/>
    </location>
</feature>
<dbReference type="AlphaFoldDB" id="A0A1G5JA96"/>
<dbReference type="STRING" id="490189.SAMN02927903_02595"/>
<evidence type="ECO:0008006" key="4">
    <source>
        <dbReference type="Google" id="ProtNLM"/>
    </source>
</evidence>
<dbReference type="InterPro" id="IPR045625">
    <property type="entry name" value="DUF6427"/>
</dbReference>